<dbReference type="GO" id="GO:0046872">
    <property type="term" value="F:metal ion binding"/>
    <property type="evidence" value="ECO:0007669"/>
    <property type="project" value="InterPro"/>
</dbReference>
<dbReference type="GO" id="GO:0006508">
    <property type="term" value="P:proteolysis"/>
    <property type="evidence" value="ECO:0007669"/>
    <property type="project" value="InterPro"/>
</dbReference>
<dbReference type="InterPro" id="IPR011249">
    <property type="entry name" value="Metalloenz_LuxS/M16"/>
</dbReference>
<reference evidence="2" key="1">
    <citation type="submission" date="2018-06" db="EMBL/GenBank/DDBJ databases">
        <authorList>
            <person name="Zhirakovskaya E."/>
        </authorList>
    </citation>
    <scope>NUCLEOTIDE SEQUENCE</scope>
</reference>
<dbReference type="PANTHER" id="PTHR43016">
    <property type="entry name" value="PRESEQUENCE PROTEASE"/>
    <property type="match status" value="1"/>
</dbReference>
<organism evidence="2">
    <name type="scientific">hydrothermal vent metagenome</name>
    <dbReference type="NCBI Taxonomy" id="652676"/>
    <lineage>
        <taxon>unclassified sequences</taxon>
        <taxon>metagenomes</taxon>
        <taxon>ecological metagenomes</taxon>
    </lineage>
</organism>
<dbReference type="FunFam" id="3.30.830.10:FF:000011">
    <property type="entry name" value="Presequence protease, mitochondrial"/>
    <property type="match status" value="1"/>
</dbReference>
<dbReference type="SUPFAM" id="SSF63411">
    <property type="entry name" value="LuxS/MPP-like metallohydrolase"/>
    <property type="match status" value="4"/>
</dbReference>
<dbReference type="Pfam" id="PF22516">
    <property type="entry name" value="PreP_C"/>
    <property type="match status" value="1"/>
</dbReference>
<dbReference type="InterPro" id="IPR055130">
    <property type="entry name" value="PreP_C"/>
</dbReference>
<dbReference type="InterPro" id="IPR013578">
    <property type="entry name" value="Peptidase_M16C_assoc"/>
</dbReference>
<dbReference type="PANTHER" id="PTHR43016:SF13">
    <property type="entry name" value="PRESEQUENCE PROTEASE, MITOCHONDRIAL"/>
    <property type="match status" value="1"/>
</dbReference>
<evidence type="ECO:0000259" key="1">
    <source>
        <dbReference type="SMART" id="SM01264"/>
    </source>
</evidence>
<dbReference type="InterPro" id="IPR007863">
    <property type="entry name" value="Peptidase_M16_C"/>
</dbReference>
<dbReference type="Pfam" id="PF08367">
    <property type="entry name" value="M16C_assoc"/>
    <property type="match status" value="1"/>
</dbReference>
<dbReference type="Pfam" id="PF00675">
    <property type="entry name" value="Peptidase_M16"/>
    <property type="match status" value="1"/>
</dbReference>
<dbReference type="Pfam" id="PF05193">
    <property type="entry name" value="Peptidase_M16_C"/>
    <property type="match status" value="1"/>
</dbReference>
<proteinExistence type="predicted"/>
<feature type="domain" description="Peptidase M16C associated" evidence="1">
    <location>
        <begin position="471"/>
        <end position="718"/>
    </location>
</feature>
<dbReference type="EMBL" id="UOFT01000023">
    <property type="protein sequence ID" value="VAW92247.1"/>
    <property type="molecule type" value="Genomic_DNA"/>
</dbReference>
<protein>
    <submittedName>
        <fullName evidence="2">Predicted insulinase-like Zn-dependent peptidase DVU0941</fullName>
    </submittedName>
</protein>
<name>A0A3B0ZXZ7_9ZZZZ</name>
<accession>A0A3B0ZXZ7</accession>
<dbReference type="Gene3D" id="3.30.830.10">
    <property type="entry name" value="Metalloenzyme, LuxS/M16 peptidase-like"/>
    <property type="match status" value="4"/>
</dbReference>
<gene>
    <name evidence="2" type="ORF">MNBD_GAMMA23-285</name>
</gene>
<sequence length="984" mass="110309">MQKQVTAPEVLHSSFEWVRSEPINSLNLTIEEYRHIKTGATHYHLAADNNENVFLVALRTVPMDSTGVAHMLEHTALCGSKKYPVRDPFFMMIRRSLNTFMNAFTSSDWTAYPFASQNRKDFFNLLDVYLDAVFFSRLDELDFAQEGHRLEFAEMDNAESELLYKGVVFNEMKGALSSPVSQVWEALYKYIYPSTTYHYNSGGDPEFITDLSYQQLCDFYKTHYHPSNAVFMTYGDIAANEYHKIFDKNVLQNFDALDKTIKVEDEKRYHAPLVVEEYYGIDSDESLETKSHVVMAWLLGYNTDLEGLLSAHLLSSILLDNSASPLRKALETTELGVAPSSLCGLDDSNYEITFMCGLEGCKADDAKKIEDLILDVFKDIADKGVLLENVEAVLHQLELGQREVSGDGYPYGLSIILEGLSCAMHRGDPAELLNLDPVIESLRKKIQDPEYVKELVKTNLINNLHRVRLTMKPDATLNQRKEVFEKSKLAAINALLNSDEKQKIISQAKALEKRQASEDDIEILPKVTLQDVPLEMSIAKGKKVDVGQTSVSLYSQPTNGLVYQQVICALPEMEQQTLSYLPHFSSSLPRLGVADKDYLAVQNWQYSVTGGINSFHTIRGTVDDANALSGYFVLSGKALLRNQPALSELLQATFESVRFDEHDRIRELISQKRVRAEQSVTGNGHSLAMLAASAGVSKAAKLAHSLRGLESIQDLKELDDRLADKIELEKFSECFSDLHRNILQAPREFLLIAENEQLAACQDNMLKPWSTNTSTKKMSVFDLPEDVSPVQQAWLTNTQVNFCAKAYPGVTLTHTDSAALTVLAVFMRNGFLHTRIREKGGAYGGGASYDTEMAAFRFYSYRDPRLVETLQDFTQAIDWVVSGKHEPRLLEEAILGVIGSLDKPGSPAGEAKDAFQSQLFGRTPEIRQAFRQRVLSVTANDLRAVAERYLRTDFENVAVVTNEASLAASDINKILGIELDVLKL</sequence>
<dbReference type="AlphaFoldDB" id="A0A3B0ZXZ7"/>
<dbReference type="InterPro" id="IPR011765">
    <property type="entry name" value="Pept_M16_N"/>
</dbReference>
<dbReference type="SMART" id="SM01264">
    <property type="entry name" value="M16C_associated"/>
    <property type="match status" value="1"/>
</dbReference>
<evidence type="ECO:0000313" key="2">
    <source>
        <dbReference type="EMBL" id="VAW92247.1"/>
    </source>
</evidence>